<evidence type="ECO:0000313" key="3">
    <source>
        <dbReference type="Proteomes" id="UP000095751"/>
    </source>
</evidence>
<dbReference type="OrthoDB" id="2111841at2759"/>
<reference evidence="2 3" key="1">
    <citation type="submission" date="2016-09" db="EMBL/GenBank/DDBJ databases">
        <title>Extensive genetic diversity and differential bi-allelic expression allows diatom success in the polar Southern Ocean.</title>
        <authorList>
            <consortium name="DOE Joint Genome Institute"/>
            <person name="Mock T."/>
            <person name="Otillar R.P."/>
            <person name="Strauss J."/>
            <person name="Dupont C."/>
            <person name="Frickenhaus S."/>
            <person name="Maumus F."/>
            <person name="Mcmullan M."/>
            <person name="Sanges R."/>
            <person name="Schmutz J."/>
            <person name="Toseland A."/>
            <person name="Valas R."/>
            <person name="Veluchamy A."/>
            <person name="Ward B.J."/>
            <person name="Allen A."/>
            <person name="Barry K."/>
            <person name="Falciatore A."/>
            <person name="Ferrante M."/>
            <person name="Fortunato A.E."/>
            <person name="Gloeckner G."/>
            <person name="Gruber A."/>
            <person name="Hipkin R."/>
            <person name="Janech M."/>
            <person name="Kroth P."/>
            <person name="Leese F."/>
            <person name="Lindquist E."/>
            <person name="Lyon B.R."/>
            <person name="Martin J."/>
            <person name="Mayer C."/>
            <person name="Parker M."/>
            <person name="Quesneville H."/>
            <person name="Raymond J."/>
            <person name="Uhlig C."/>
            <person name="Valentin K.U."/>
            <person name="Worden A.Z."/>
            <person name="Armbrust E.V."/>
            <person name="Bowler C."/>
            <person name="Green B."/>
            <person name="Moulton V."/>
            <person name="Van Oosterhout C."/>
            <person name="Grigoriev I."/>
        </authorList>
    </citation>
    <scope>NUCLEOTIDE SEQUENCE [LARGE SCALE GENOMIC DNA]</scope>
    <source>
        <strain evidence="2 3">CCMP1102</strain>
    </source>
</reference>
<organism evidence="2 3">
    <name type="scientific">Fragilariopsis cylindrus CCMP1102</name>
    <dbReference type="NCBI Taxonomy" id="635003"/>
    <lineage>
        <taxon>Eukaryota</taxon>
        <taxon>Sar</taxon>
        <taxon>Stramenopiles</taxon>
        <taxon>Ochrophyta</taxon>
        <taxon>Bacillariophyta</taxon>
        <taxon>Bacillariophyceae</taxon>
        <taxon>Bacillariophycidae</taxon>
        <taxon>Bacillariales</taxon>
        <taxon>Bacillariaceae</taxon>
        <taxon>Fragilariopsis</taxon>
    </lineage>
</organism>
<evidence type="ECO:0008006" key="4">
    <source>
        <dbReference type="Google" id="ProtNLM"/>
    </source>
</evidence>
<gene>
    <name evidence="2" type="ORF">FRACYDRAFT_189108</name>
</gene>
<dbReference type="GO" id="GO:0047793">
    <property type="term" value="F:cycloeucalenol cycloisomerase activity"/>
    <property type="evidence" value="ECO:0007669"/>
    <property type="project" value="InterPro"/>
</dbReference>
<dbReference type="PANTHER" id="PTHR35136">
    <property type="entry name" value="CYCLOEUCALENOL CYCLOISOMERASE"/>
    <property type="match status" value="1"/>
</dbReference>
<feature type="transmembrane region" description="Helical" evidence="1">
    <location>
        <begin position="130"/>
        <end position="149"/>
    </location>
</feature>
<feature type="transmembrane region" description="Helical" evidence="1">
    <location>
        <begin position="51"/>
        <end position="73"/>
    </location>
</feature>
<feature type="transmembrane region" description="Helical" evidence="1">
    <location>
        <begin position="290"/>
        <end position="311"/>
    </location>
</feature>
<dbReference type="Proteomes" id="UP000095751">
    <property type="component" value="Unassembled WGS sequence"/>
</dbReference>
<feature type="transmembrane region" description="Helical" evidence="1">
    <location>
        <begin position="169"/>
        <end position="185"/>
    </location>
</feature>
<proteinExistence type="predicted"/>
<dbReference type="InParanoid" id="A0A1E7F4W0"/>
<evidence type="ECO:0000313" key="2">
    <source>
        <dbReference type="EMBL" id="OEU13221.1"/>
    </source>
</evidence>
<feature type="transmembrane region" description="Helical" evidence="1">
    <location>
        <begin position="241"/>
        <end position="262"/>
    </location>
</feature>
<keyword evidence="1" id="KW-0812">Transmembrane</keyword>
<dbReference type="KEGG" id="fcy:FRACYDRAFT_189108"/>
<dbReference type="AlphaFoldDB" id="A0A1E7F4W0"/>
<keyword evidence="1" id="KW-0472">Membrane</keyword>
<keyword evidence="1" id="KW-1133">Transmembrane helix</keyword>
<dbReference type="EMBL" id="KV784361">
    <property type="protein sequence ID" value="OEU13221.1"/>
    <property type="molecule type" value="Genomic_DNA"/>
</dbReference>
<accession>A0A1E7F4W0</accession>
<dbReference type="PANTHER" id="PTHR35136:SF1">
    <property type="entry name" value="CYCLOEUCALENOL CYCLOISOMERASE"/>
    <property type="match status" value="1"/>
</dbReference>
<evidence type="ECO:0000256" key="1">
    <source>
        <dbReference type="SAM" id="Phobius"/>
    </source>
</evidence>
<sequence>MIAIIGGLITIQTPKISSTIAIKGTGSVSDSRLSLWLPNPITEPSKRAYEIYVLCYTPIWIIAFCCIVAFGLYEDFDEWSYMKVCVGLSLPYLLQPILYPSAGTSSSTSTINSSNPDVQRPILERYSFKANLWLAVYSFIGNYWYTHYFYSVLHAKYTMPAHRLNNVPIALYFATHFYFSTYHVFSNMLLRKVTTTYQPNLTRKILYIAVVATFAYFTAFMETLTISAYPDYSFEDRDMAYTVGSAFYGIYFIVSFPAFFVFDQDIDKKDNNNNNNENSKSTKISAWDTIISSCGYGMIIMILLDIVRLYLDIPLVVGSSDVVCSLKGEIL</sequence>
<dbReference type="InterPro" id="IPR020532">
    <property type="entry name" value="Cycloeucalenol_cycloisomerase"/>
</dbReference>
<feature type="transmembrane region" description="Helical" evidence="1">
    <location>
        <begin position="205"/>
        <end position="229"/>
    </location>
</feature>
<keyword evidence="3" id="KW-1185">Reference proteome</keyword>
<name>A0A1E7F4W0_9STRA</name>
<protein>
    <recommendedName>
        <fullName evidence="4">Cycloeucalenol cycloisomerase</fullName>
    </recommendedName>
</protein>